<organism evidence="1 2">
    <name type="scientific">Pantoea ananas</name>
    <name type="common">Erwinia uredovora</name>
    <dbReference type="NCBI Taxonomy" id="553"/>
    <lineage>
        <taxon>Bacteria</taxon>
        <taxon>Pseudomonadati</taxon>
        <taxon>Pseudomonadota</taxon>
        <taxon>Gammaproteobacteria</taxon>
        <taxon>Enterobacterales</taxon>
        <taxon>Erwiniaceae</taxon>
        <taxon>Pantoea</taxon>
    </lineage>
</organism>
<name>A0A8A4KC42_PANAN</name>
<evidence type="ECO:0000313" key="2">
    <source>
        <dbReference type="Proteomes" id="UP000663901"/>
    </source>
</evidence>
<gene>
    <name evidence="1" type="ORF">H0Z12_04440</name>
</gene>
<sequence>MTYPFVILSVAQTHSLDSLRVFLTGQSRLTAKIHSVKPINQQSMPQQRRFILFFLIEKEAWNIF</sequence>
<dbReference type="EMBL" id="CP059084">
    <property type="protein sequence ID" value="QTC48189.1"/>
    <property type="molecule type" value="Genomic_DNA"/>
</dbReference>
<evidence type="ECO:0000313" key="1">
    <source>
        <dbReference type="EMBL" id="QTC48189.1"/>
    </source>
</evidence>
<proteinExistence type="predicted"/>
<dbReference type="AlphaFoldDB" id="A0A8A4KC42"/>
<reference evidence="1" key="1">
    <citation type="submission" date="2020-07" db="EMBL/GenBank/DDBJ databases">
        <title>Genome Sequences for Panteoa spp. that cause Center Rot in Onions.</title>
        <authorList>
            <person name="Asselin J.A."/>
            <person name="Helmann T."/>
            <person name="Beer S."/>
            <person name="Stodghill P."/>
        </authorList>
    </citation>
    <scope>NUCLEOTIDE SEQUENCE</scope>
    <source>
        <strain evidence="1">OC5a</strain>
    </source>
</reference>
<accession>A0A8A4KC42</accession>
<protein>
    <submittedName>
        <fullName evidence="1">Uncharacterized protein</fullName>
    </submittedName>
</protein>
<dbReference type="Proteomes" id="UP000663901">
    <property type="component" value="Chromosome"/>
</dbReference>